<dbReference type="PANTHER" id="PTHR43671">
    <property type="entry name" value="SERINE/THREONINE-PROTEIN KINASE NEK"/>
    <property type="match status" value="1"/>
</dbReference>
<name>A0A0A0HT91_PARBD</name>
<evidence type="ECO:0000256" key="6">
    <source>
        <dbReference type="SAM" id="MobiDB-lite"/>
    </source>
</evidence>
<dbReference type="OrthoDB" id="310217at2759"/>
<feature type="region of interest" description="Disordered" evidence="6">
    <location>
        <begin position="296"/>
        <end position="318"/>
    </location>
</feature>
<dbReference type="VEuPathDB" id="FungiDB:PADG_12013"/>
<feature type="domain" description="Protein kinase" evidence="7">
    <location>
        <begin position="1"/>
        <end position="213"/>
    </location>
</feature>
<accession>A0A0A0HT91</accession>
<feature type="region of interest" description="Disordered" evidence="6">
    <location>
        <begin position="250"/>
        <end position="278"/>
    </location>
</feature>
<dbReference type="GeneID" id="22587910"/>
<feature type="compositionally biased region" description="Basic and acidic residues" evidence="6">
    <location>
        <begin position="250"/>
        <end position="260"/>
    </location>
</feature>
<dbReference type="KEGG" id="pbn:PADG_12013"/>
<reference evidence="8 9" key="1">
    <citation type="journal article" date="2011" name="PLoS Genet.">
        <title>Comparative genomic analysis of human fungal pathogens causing paracoccidioidomycosis.</title>
        <authorList>
            <person name="Desjardins C.A."/>
            <person name="Champion M.D."/>
            <person name="Holder J.W."/>
            <person name="Muszewska A."/>
            <person name="Goldberg J."/>
            <person name="Bailao A.M."/>
            <person name="Brigido M.M."/>
            <person name="Ferreira M.E."/>
            <person name="Garcia A.M."/>
            <person name="Grynberg M."/>
            <person name="Gujja S."/>
            <person name="Heiman D.I."/>
            <person name="Henn M.R."/>
            <person name="Kodira C.D."/>
            <person name="Leon-Narvaez H."/>
            <person name="Longo L.V."/>
            <person name="Ma L.J."/>
            <person name="Malavazi I."/>
            <person name="Matsuo A.L."/>
            <person name="Morais F.V."/>
            <person name="Pereira M."/>
            <person name="Rodriguez-Brito S."/>
            <person name="Sakthikumar S."/>
            <person name="Salem-Izacc S.M."/>
            <person name="Sykes S.M."/>
            <person name="Teixeira M.M."/>
            <person name="Vallejo M.C."/>
            <person name="Walter M.E."/>
            <person name="Yandava C."/>
            <person name="Young S."/>
            <person name="Zeng Q."/>
            <person name="Zucker J."/>
            <person name="Felipe M.S."/>
            <person name="Goldman G.H."/>
            <person name="Haas B.J."/>
            <person name="McEwen J.G."/>
            <person name="Nino-Vega G."/>
            <person name="Puccia R."/>
            <person name="San-Blas G."/>
            <person name="Soares C.M."/>
            <person name="Birren B.W."/>
            <person name="Cuomo C.A."/>
        </authorList>
    </citation>
    <scope>NUCLEOTIDE SEQUENCE [LARGE SCALE GENOMIC DNA]</scope>
    <source>
        <strain evidence="8 9">Pb18</strain>
    </source>
</reference>
<keyword evidence="2" id="KW-0808">Transferase</keyword>
<evidence type="ECO:0000256" key="1">
    <source>
        <dbReference type="ARBA" id="ARBA00012513"/>
    </source>
</evidence>
<dbReference type="STRING" id="502780.A0A0A0HT91"/>
<evidence type="ECO:0000256" key="4">
    <source>
        <dbReference type="ARBA" id="ARBA00022777"/>
    </source>
</evidence>
<dbReference type="PROSITE" id="PS50011">
    <property type="entry name" value="PROTEIN_KINASE_DOM"/>
    <property type="match status" value="1"/>
</dbReference>
<dbReference type="RefSeq" id="XP_010761602.1">
    <property type="nucleotide sequence ID" value="XM_010763300.1"/>
</dbReference>
<evidence type="ECO:0000259" key="7">
    <source>
        <dbReference type="PROSITE" id="PS50011"/>
    </source>
</evidence>
<dbReference type="PANTHER" id="PTHR43671:SF13">
    <property type="entry name" value="SERINE_THREONINE-PROTEIN KINASE NEK2"/>
    <property type="match status" value="1"/>
</dbReference>
<keyword evidence="4" id="KW-0418">Kinase</keyword>
<dbReference type="GO" id="GO:0004674">
    <property type="term" value="F:protein serine/threonine kinase activity"/>
    <property type="evidence" value="ECO:0007669"/>
    <property type="project" value="UniProtKB-EC"/>
</dbReference>
<organism evidence="8 9">
    <name type="scientific">Paracoccidioides brasiliensis (strain Pb18)</name>
    <dbReference type="NCBI Taxonomy" id="502780"/>
    <lineage>
        <taxon>Eukaryota</taxon>
        <taxon>Fungi</taxon>
        <taxon>Dikarya</taxon>
        <taxon>Ascomycota</taxon>
        <taxon>Pezizomycotina</taxon>
        <taxon>Eurotiomycetes</taxon>
        <taxon>Eurotiomycetidae</taxon>
        <taxon>Onygenales</taxon>
        <taxon>Ajellomycetaceae</taxon>
        <taxon>Paracoccidioides</taxon>
    </lineage>
</organism>
<dbReference type="PROSITE" id="PS00108">
    <property type="entry name" value="PROTEIN_KINASE_ST"/>
    <property type="match status" value="1"/>
</dbReference>
<evidence type="ECO:0000313" key="8">
    <source>
        <dbReference type="EMBL" id="KGM91872.1"/>
    </source>
</evidence>
<keyword evidence="3" id="KW-0547">Nucleotide-binding</keyword>
<evidence type="ECO:0000256" key="2">
    <source>
        <dbReference type="ARBA" id="ARBA00022679"/>
    </source>
</evidence>
<dbReference type="SUPFAM" id="SSF56112">
    <property type="entry name" value="Protein kinase-like (PK-like)"/>
    <property type="match status" value="1"/>
</dbReference>
<dbReference type="Gene3D" id="1.10.510.10">
    <property type="entry name" value="Transferase(Phosphotransferase) domain 1"/>
    <property type="match status" value="1"/>
</dbReference>
<dbReference type="InterPro" id="IPR011009">
    <property type="entry name" value="Kinase-like_dom_sf"/>
</dbReference>
<dbReference type="AlphaFoldDB" id="A0A0A0HT91"/>
<dbReference type="InterPro" id="IPR050660">
    <property type="entry name" value="NEK_Ser/Thr_kinase"/>
</dbReference>
<dbReference type="InParanoid" id="A0A0A0HT91"/>
<protein>
    <recommendedName>
        <fullName evidence="1">non-specific serine/threonine protein kinase</fullName>
        <ecNumber evidence="1">2.7.11.1</ecNumber>
    </recommendedName>
</protein>
<dbReference type="HOGENOM" id="CLU_877430_0_0_1"/>
<evidence type="ECO:0000256" key="3">
    <source>
        <dbReference type="ARBA" id="ARBA00022741"/>
    </source>
</evidence>
<keyword evidence="9" id="KW-1185">Reference proteome</keyword>
<sequence length="318" mass="35647">MPNFLSVPRISESANDLYSTHLRKAAQQFVPLKPPFPEAFLWHVFHSVATALLYCVHAHEEPYWKASWEEIIHKDVKPGNILLGAAPSRDSEELYSNCYLGDFGLAYTIPNEDVRAYKKGYPGKGSSEVYAVGEIGPKVDIYSLTLSIREAIDNALIIYATDEMTTLRKLPDGEKYLPYSPDLIKLCRAGRSNWTHKRLNIYSLWKATGEQACKWKAKVMENRRLAFQYRKSATMGWCCWMKRAREGHHEEEWRSQRGGDEWGWGDGSETKPSGNDEALADRNIAGLSTRRGGGGGGLGLDAASEGAEHRGNVSCWSG</sequence>
<dbReference type="eggNOG" id="KOG0591">
    <property type="taxonomic scope" value="Eukaryota"/>
</dbReference>
<dbReference type="Proteomes" id="UP000001628">
    <property type="component" value="Unassembled WGS sequence"/>
</dbReference>
<proteinExistence type="predicted"/>
<dbReference type="InterPro" id="IPR008271">
    <property type="entry name" value="Ser/Thr_kinase_AS"/>
</dbReference>
<keyword evidence="5" id="KW-0067">ATP-binding</keyword>
<dbReference type="GO" id="GO:0005524">
    <property type="term" value="F:ATP binding"/>
    <property type="evidence" value="ECO:0007669"/>
    <property type="project" value="UniProtKB-KW"/>
</dbReference>
<evidence type="ECO:0000313" key="9">
    <source>
        <dbReference type="Proteomes" id="UP000001628"/>
    </source>
</evidence>
<dbReference type="EC" id="2.7.11.1" evidence="1"/>
<evidence type="ECO:0000256" key="5">
    <source>
        <dbReference type="ARBA" id="ARBA00022840"/>
    </source>
</evidence>
<dbReference type="EMBL" id="KN275963">
    <property type="protein sequence ID" value="KGM91872.1"/>
    <property type="molecule type" value="Genomic_DNA"/>
</dbReference>
<gene>
    <name evidence="8" type="ORF">PADG_12013</name>
</gene>
<dbReference type="InterPro" id="IPR000719">
    <property type="entry name" value="Prot_kinase_dom"/>
</dbReference>